<keyword evidence="3" id="KW-1185">Reference proteome</keyword>
<keyword evidence="1" id="KW-1133">Transmembrane helix</keyword>
<keyword evidence="1" id="KW-0812">Transmembrane</keyword>
<dbReference type="AlphaFoldDB" id="A0A8J2YHR4"/>
<sequence>MKDKDRPDLTNLLATLIIFVRIVWIGIVFYPSGLISRVIFGIPGDHLIELLANEQSNAFHPLVLGVDESKFGRNPLFRRILEI</sequence>
<evidence type="ECO:0000313" key="3">
    <source>
        <dbReference type="Proteomes" id="UP000628775"/>
    </source>
</evidence>
<feature type="transmembrane region" description="Helical" evidence="1">
    <location>
        <begin position="12"/>
        <end position="30"/>
    </location>
</feature>
<protein>
    <submittedName>
        <fullName evidence="2">Uncharacterized protein</fullName>
    </submittedName>
</protein>
<comment type="caution">
    <text evidence="2">The sequence shown here is derived from an EMBL/GenBank/DDBJ whole genome shotgun (WGS) entry which is preliminary data.</text>
</comment>
<reference evidence="2" key="2">
    <citation type="submission" date="2020-09" db="EMBL/GenBank/DDBJ databases">
        <authorList>
            <person name="Sun Q."/>
            <person name="Zhou Y."/>
        </authorList>
    </citation>
    <scope>NUCLEOTIDE SEQUENCE</scope>
    <source>
        <strain evidence="2">CGMCC 1.15371</strain>
    </source>
</reference>
<keyword evidence="1" id="KW-0472">Membrane</keyword>
<dbReference type="Proteomes" id="UP000628775">
    <property type="component" value="Unassembled WGS sequence"/>
</dbReference>
<evidence type="ECO:0000313" key="2">
    <source>
        <dbReference type="EMBL" id="GGE43277.1"/>
    </source>
</evidence>
<reference evidence="2" key="1">
    <citation type="journal article" date="2014" name="Int. J. Syst. Evol. Microbiol.">
        <title>Complete genome sequence of Corynebacterium casei LMG S-19264T (=DSM 44701T), isolated from a smear-ripened cheese.</title>
        <authorList>
            <consortium name="US DOE Joint Genome Institute (JGI-PGF)"/>
            <person name="Walter F."/>
            <person name="Albersmeier A."/>
            <person name="Kalinowski J."/>
            <person name="Ruckert C."/>
        </authorList>
    </citation>
    <scope>NUCLEOTIDE SEQUENCE</scope>
    <source>
        <strain evidence="2">CGMCC 1.15371</strain>
    </source>
</reference>
<organism evidence="2 3">
    <name type="scientific">Pullulanibacillus camelliae</name>
    <dbReference type="NCBI Taxonomy" id="1707096"/>
    <lineage>
        <taxon>Bacteria</taxon>
        <taxon>Bacillati</taxon>
        <taxon>Bacillota</taxon>
        <taxon>Bacilli</taxon>
        <taxon>Bacillales</taxon>
        <taxon>Sporolactobacillaceae</taxon>
        <taxon>Pullulanibacillus</taxon>
    </lineage>
</organism>
<proteinExistence type="predicted"/>
<evidence type="ECO:0000256" key="1">
    <source>
        <dbReference type="SAM" id="Phobius"/>
    </source>
</evidence>
<dbReference type="EMBL" id="BMIR01000009">
    <property type="protein sequence ID" value="GGE43277.1"/>
    <property type="molecule type" value="Genomic_DNA"/>
</dbReference>
<accession>A0A8J2YHR4</accession>
<name>A0A8J2YHR4_9BACL</name>
<gene>
    <name evidence="2" type="ORF">GCM10011391_22610</name>
</gene>